<evidence type="ECO:0000313" key="2">
    <source>
        <dbReference type="EMBL" id="TFV97081.1"/>
    </source>
</evidence>
<feature type="transmembrane region" description="Helical" evidence="1">
    <location>
        <begin position="153"/>
        <end position="174"/>
    </location>
</feature>
<evidence type="ECO:0000313" key="3">
    <source>
        <dbReference type="Proteomes" id="UP000297647"/>
    </source>
</evidence>
<dbReference type="AlphaFoldDB" id="A0A4Y9QXC8"/>
<accession>A0A4Y9QXC8</accession>
<gene>
    <name evidence="2" type="ORF">E4S40_00025</name>
</gene>
<keyword evidence="3" id="KW-1185">Reference proteome</keyword>
<dbReference type="EMBL" id="SPSB01000001">
    <property type="protein sequence ID" value="TFV97081.1"/>
    <property type="molecule type" value="Genomic_DNA"/>
</dbReference>
<comment type="caution">
    <text evidence="2">The sequence shown here is derived from an EMBL/GenBank/DDBJ whole genome shotgun (WGS) entry which is preliminary data.</text>
</comment>
<proteinExistence type="predicted"/>
<sequence>MAKVRILLAFLWFPFSLIAQEVKVDAYFLADSAKLGERVGYVLKASYPADRQLIFPDSTFDFSPFVLLEKQTFLSSTQDSVTSDSTIYFLSNFELDSVAYLTLPVFELSRYDSITHFPLEASVAVEWTIDSIPEELMFQENNIYQPIPKSWDWVLIGLITLAALMFVGGGYWLFGDRIRRFLFERNERRRWKKFEKRWKEATGSLESNPSMEAADELLGIWKGYMESITGLPIREWTSSELGEKLGDIKIFSSLRTIELIIYAGAKSEIKDSSEYLLQIAKEKYEQKLKNIKHDRATV</sequence>
<dbReference type="OrthoDB" id="848790at2"/>
<keyword evidence="1" id="KW-0812">Transmembrane</keyword>
<dbReference type="Proteomes" id="UP000297647">
    <property type="component" value="Unassembled WGS sequence"/>
</dbReference>
<keyword evidence="1" id="KW-0472">Membrane</keyword>
<name>A0A4Y9QXC8_9BACT</name>
<protein>
    <submittedName>
        <fullName evidence="2">Uncharacterized protein</fullName>
    </submittedName>
</protein>
<dbReference type="RefSeq" id="WP_135068990.1">
    <property type="nucleotide sequence ID" value="NZ_SPSB01000001.1"/>
</dbReference>
<keyword evidence="1" id="KW-1133">Transmembrane helix</keyword>
<reference evidence="2 3" key="1">
    <citation type="submission" date="2019-03" db="EMBL/GenBank/DDBJ databases">
        <title>Algoriphagus sp. nov, a new strain isolated from root system soil of mangrove plant Kandelia.</title>
        <authorList>
            <person name="Yin Q."/>
            <person name="Wang K."/>
            <person name="Song Z."/>
        </authorList>
    </citation>
    <scope>NUCLEOTIDE SEQUENCE [LARGE SCALE GENOMIC DNA]</scope>
    <source>
        <strain evidence="2 3">XY-J91</strain>
    </source>
</reference>
<organism evidence="2 3">
    <name type="scientific">Algoriphagus kandeliae</name>
    <dbReference type="NCBI Taxonomy" id="2562278"/>
    <lineage>
        <taxon>Bacteria</taxon>
        <taxon>Pseudomonadati</taxon>
        <taxon>Bacteroidota</taxon>
        <taxon>Cytophagia</taxon>
        <taxon>Cytophagales</taxon>
        <taxon>Cyclobacteriaceae</taxon>
        <taxon>Algoriphagus</taxon>
    </lineage>
</organism>
<evidence type="ECO:0000256" key="1">
    <source>
        <dbReference type="SAM" id="Phobius"/>
    </source>
</evidence>